<dbReference type="OrthoDB" id="6605928at2759"/>
<dbReference type="Gramene" id="GBG67595">
    <property type="protein sequence ID" value="GBG67595"/>
    <property type="gene ID" value="CBR_g724"/>
</dbReference>
<keyword evidence="4 6" id="KW-0406">Ion transport</keyword>
<comment type="similarity">
    <text evidence="1 6">Belongs to the V-ATPase C subunit family.</text>
</comment>
<dbReference type="Proteomes" id="UP000265515">
    <property type="component" value="Unassembled WGS sequence"/>
</dbReference>
<dbReference type="PANTHER" id="PTHR10137">
    <property type="entry name" value="V-TYPE PROTON ATPASE SUBUNIT C"/>
    <property type="match status" value="1"/>
</dbReference>
<dbReference type="GO" id="GO:0000221">
    <property type="term" value="C:vacuolar proton-transporting V-type ATPase, V1 domain"/>
    <property type="evidence" value="ECO:0007669"/>
    <property type="project" value="EnsemblPlants"/>
</dbReference>
<evidence type="ECO:0000256" key="5">
    <source>
        <dbReference type="ARBA" id="ARBA00025445"/>
    </source>
</evidence>
<reference evidence="7 8" key="1">
    <citation type="journal article" date="2018" name="Cell">
        <title>The Chara Genome: Secondary Complexity and Implications for Plant Terrestrialization.</title>
        <authorList>
            <person name="Nishiyama T."/>
            <person name="Sakayama H."/>
            <person name="Vries J.D."/>
            <person name="Buschmann H."/>
            <person name="Saint-Marcoux D."/>
            <person name="Ullrich K.K."/>
            <person name="Haas F.B."/>
            <person name="Vanderstraeten L."/>
            <person name="Becker D."/>
            <person name="Lang D."/>
            <person name="Vosolsobe S."/>
            <person name="Rombauts S."/>
            <person name="Wilhelmsson P.K.I."/>
            <person name="Janitza P."/>
            <person name="Kern R."/>
            <person name="Heyl A."/>
            <person name="Rumpler F."/>
            <person name="Villalobos L.I.A.C."/>
            <person name="Clay J.M."/>
            <person name="Skokan R."/>
            <person name="Toyoda A."/>
            <person name="Suzuki Y."/>
            <person name="Kagoshima H."/>
            <person name="Schijlen E."/>
            <person name="Tajeshwar N."/>
            <person name="Catarino B."/>
            <person name="Hetherington A.J."/>
            <person name="Saltykova A."/>
            <person name="Bonnot C."/>
            <person name="Breuninger H."/>
            <person name="Symeonidi A."/>
            <person name="Radhakrishnan G.V."/>
            <person name="Van Nieuwerburgh F."/>
            <person name="Deforce D."/>
            <person name="Chang C."/>
            <person name="Karol K.G."/>
            <person name="Hedrich R."/>
            <person name="Ulvskov P."/>
            <person name="Glockner G."/>
            <person name="Delwiche C.F."/>
            <person name="Petrasek J."/>
            <person name="Van de Peer Y."/>
            <person name="Friml J."/>
            <person name="Beilby M."/>
            <person name="Dolan L."/>
            <person name="Kohara Y."/>
            <person name="Sugano S."/>
            <person name="Fujiyama A."/>
            <person name="Delaux P.-M."/>
            <person name="Quint M."/>
            <person name="TheiBen G."/>
            <person name="Hagemann M."/>
            <person name="Harholt J."/>
            <person name="Dunand C."/>
            <person name="Zachgo S."/>
            <person name="Langdale J."/>
            <person name="Maumus F."/>
            <person name="Straeten D.V.D."/>
            <person name="Gould S.B."/>
            <person name="Rensing S.A."/>
        </authorList>
    </citation>
    <scope>NUCLEOTIDE SEQUENCE [LARGE SCALE GENOMIC DNA]</scope>
    <source>
        <strain evidence="7 8">S276</strain>
    </source>
</reference>
<dbReference type="InterPro" id="IPR036132">
    <property type="entry name" value="Vac_ATP_synth_c_sf"/>
</dbReference>
<dbReference type="GO" id="GO:0005886">
    <property type="term" value="C:plasma membrane"/>
    <property type="evidence" value="ECO:0007669"/>
    <property type="project" value="EnsemblPlants"/>
</dbReference>
<keyword evidence="2 6" id="KW-0813">Transport</keyword>
<evidence type="ECO:0000256" key="1">
    <source>
        <dbReference type="ARBA" id="ARBA00006138"/>
    </source>
</evidence>
<evidence type="ECO:0000313" key="7">
    <source>
        <dbReference type="EMBL" id="GBG67595.1"/>
    </source>
</evidence>
<protein>
    <recommendedName>
        <fullName evidence="6">V-type proton ATPase subunit C</fullName>
    </recommendedName>
</protein>
<evidence type="ECO:0000256" key="4">
    <source>
        <dbReference type="ARBA" id="ARBA00023065"/>
    </source>
</evidence>
<dbReference type="InterPro" id="IPR004907">
    <property type="entry name" value="ATPase_V1-cplx_csu"/>
</dbReference>
<evidence type="ECO:0000256" key="3">
    <source>
        <dbReference type="ARBA" id="ARBA00022781"/>
    </source>
</evidence>
<accession>A0A388KC09</accession>
<dbReference type="EMBL" id="BFEA01000089">
    <property type="protein sequence ID" value="GBG67595.1"/>
    <property type="molecule type" value="Genomic_DNA"/>
</dbReference>
<comment type="subunit">
    <text evidence="6">V-ATPase is a heteromultimeric enzyme composed of a peripheral catalytic V1 complex (components A to H) attached to an integral membrane V0 proton pore complex.</text>
</comment>
<dbReference type="STRING" id="69332.A0A388KC09"/>
<gene>
    <name evidence="7" type="ORF">CBR_g724</name>
</gene>
<name>A0A388KC09_CHABU</name>
<dbReference type="GO" id="GO:0046961">
    <property type="term" value="F:proton-transporting ATPase activity, rotational mechanism"/>
    <property type="evidence" value="ECO:0007669"/>
    <property type="project" value="EnsemblPlants"/>
</dbReference>
<evidence type="ECO:0000256" key="2">
    <source>
        <dbReference type="ARBA" id="ARBA00022448"/>
    </source>
</evidence>
<dbReference type="OMA" id="YICYSIN"/>
<dbReference type="AlphaFoldDB" id="A0A388KC09"/>
<comment type="function">
    <text evidence="5">Subunit of the peripheral V1 complex of vacuolar ATPase. Subunit C is necessary for the assembly of the catalytic sector of the enzyme and is likely to have a specific function in its catalytic activity. V-ATPase is responsible for acidifying a variety of intracellular compartments in eukaryotic cells.</text>
</comment>
<evidence type="ECO:0000256" key="6">
    <source>
        <dbReference type="RuleBase" id="RU364010"/>
    </source>
</evidence>
<keyword evidence="3 6" id="KW-0375">Hydrogen ion transport</keyword>
<dbReference type="GO" id="GO:0009826">
    <property type="term" value="P:unidimensional cell growth"/>
    <property type="evidence" value="ECO:0007669"/>
    <property type="project" value="EnsemblPlants"/>
</dbReference>
<dbReference type="FunFam" id="3.30.70.100:FF:000002">
    <property type="entry name" value="V-type proton ATPase subunit C"/>
    <property type="match status" value="1"/>
</dbReference>
<dbReference type="CDD" id="cd14785">
    <property type="entry name" value="V-ATPase_C"/>
    <property type="match status" value="1"/>
</dbReference>
<comment type="caution">
    <text evidence="7">The sequence shown here is derived from an EMBL/GenBank/DDBJ whole genome shotgun (WGS) entry which is preliminary data.</text>
</comment>
<dbReference type="SUPFAM" id="SSF118203">
    <property type="entry name" value="Vacuolar ATP synthase subunit C"/>
    <property type="match status" value="1"/>
</dbReference>
<evidence type="ECO:0000313" key="8">
    <source>
        <dbReference type="Proteomes" id="UP000265515"/>
    </source>
</evidence>
<dbReference type="Pfam" id="PF03223">
    <property type="entry name" value="V-ATPase_C"/>
    <property type="match status" value="1"/>
</dbReference>
<comment type="function">
    <text evidence="6">Subunit of the V1 complex of vacuolar(H+)-ATPase (V-ATPase), a multisubunit enzyme composed of a peripheral complex (V1) that hydrolyzes ATP and a membrane integral complex (V0) that translocates protons. V-ATPase is responsible for acidifying and maintaining the pH of intracellular compartments and in some cell types, is targeted to the plasma membrane, where it is responsible for acidifying the extracellular environment. Subunit C is necessary for the assembly of the catalytic sector of the enzyme and is likely to have a specific function in its catalytic activity.</text>
</comment>
<dbReference type="Gene3D" id="3.30.70.100">
    <property type="match status" value="1"/>
</dbReference>
<sequence length="302" mass="34251">MVVKRPRFRFCSLEWPKRVGSARHTRFLWDEAKYPTIAPLRETVDSIHENVTKLEDDLKMRLAEYNNVKGQLATMTRKATGSLSVRDLTPYVKDGDVVSSEHLITLLVVVPRYSEKDWLQSYEKISTFVVPRSSKKLFEDNEYGLFTVTLFRKIVDTFKGGAREKGFQVREFEHDPQGAKVREEEVARLQCDQENLRSQLLQWCSSSYGEVFSSWMHVCAVRVFAESILRYGLPPHFVPAVVSPSPKYEKKLRQILESIAAGAGNHNAAYWKSGGEDASMSGLVGGESDLHPYVSITVNLAA</sequence>
<dbReference type="PANTHER" id="PTHR10137:SF0">
    <property type="entry name" value="V-TYPE PROTON ATPASE SUBUNIT C"/>
    <property type="match status" value="1"/>
</dbReference>
<keyword evidence="8" id="KW-1185">Reference proteome</keyword>
<organism evidence="7 8">
    <name type="scientific">Chara braunii</name>
    <name type="common">Braun's stonewort</name>
    <dbReference type="NCBI Taxonomy" id="69332"/>
    <lineage>
        <taxon>Eukaryota</taxon>
        <taxon>Viridiplantae</taxon>
        <taxon>Streptophyta</taxon>
        <taxon>Charophyceae</taxon>
        <taxon>Charales</taxon>
        <taxon>Characeae</taxon>
        <taxon>Chara</taxon>
    </lineage>
</organism>
<proteinExistence type="inferred from homology"/>